<keyword evidence="2" id="KW-1185">Reference proteome</keyword>
<evidence type="ECO:0000313" key="1">
    <source>
        <dbReference type="EMBL" id="KAG6380255.1"/>
    </source>
</evidence>
<dbReference type="AlphaFoldDB" id="A0A8I3AFA0"/>
<protein>
    <submittedName>
        <fullName evidence="1">Uncharacterized protein</fullName>
    </submittedName>
</protein>
<dbReference type="OrthoDB" id="2985952at2759"/>
<organism evidence="1 2">
    <name type="scientific">Boletus reticuloceps</name>
    <dbReference type="NCBI Taxonomy" id="495285"/>
    <lineage>
        <taxon>Eukaryota</taxon>
        <taxon>Fungi</taxon>
        <taxon>Dikarya</taxon>
        <taxon>Basidiomycota</taxon>
        <taxon>Agaricomycotina</taxon>
        <taxon>Agaricomycetes</taxon>
        <taxon>Agaricomycetidae</taxon>
        <taxon>Boletales</taxon>
        <taxon>Boletineae</taxon>
        <taxon>Boletaceae</taxon>
        <taxon>Boletoideae</taxon>
        <taxon>Boletus</taxon>
    </lineage>
</organism>
<sequence length="115" mass="12345">MPASRRGSGSVVLPSGQTIAIHTRTQDEEDLPHATKKYVLVTHNHPGQSCPAARAVIACLSCYPSDVLRTMADHLRKYETLSVLLSVSSWKLATEPRPTLLAVSEIAVGPGIDSL</sequence>
<accession>A0A8I3AFA0</accession>
<evidence type="ECO:0000313" key="2">
    <source>
        <dbReference type="Proteomes" id="UP000683000"/>
    </source>
</evidence>
<dbReference type="EMBL" id="JAGFBS010000003">
    <property type="protein sequence ID" value="KAG6380255.1"/>
    <property type="molecule type" value="Genomic_DNA"/>
</dbReference>
<name>A0A8I3AFA0_9AGAM</name>
<dbReference type="Proteomes" id="UP000683000">
    <property type="component" value="Unassembled WGS sequence"/>
</dbReference>
<reference evidence="1" key="1">
    <citation type="submission" date="2021-03" db="EMBL/GenBank/DDBJ databases">
        <title>Evolutionary innovations through gain and loss of genes in the ectomycorrhizal Boletales.</title>
        <authorList>
            <person name="Wu G."/>
            <person name="Miyauchi S."/>
            <person name="Morin E."/>
            <person name="Yang Z.-L."/>
            <person name="Xu J."/>
            <person name="Martin F.M."/>
        </authorList>
    </citation>
    <scope>NUCLEOTIDE SEQUENCE</scope>
    <source>
        <strain evidence="1">BR01</strain>
    </source>
</reference>
<proteinExistence type="predicted"/>
<gene>
    <name evidence="1" type="ORF">JVT61DRAFT_8347</name>
</gene>
<comment type="caution">
    <text evidence="1">The sequence shown here is derived from an EMBL/GenBank/DDBJ whole genome shotgun (WGS) entry which is preliminary data.</text>
</comment>